<name>M0B397_NATA1</name>
<dbReference type="AlphaFoldDB" id="M0B397"/>
<dbReference type="GO" id="GO:0006508">
    <property type="term" value="P:proteolysis"/>
    <property type="evidence" value="ECO:0007669"/>
    <property type="project" value="UniProtKB-KW"/>
</dbReference>
<reference evidence="9 10" key="1">
    <citation type="journal article" date="2014" name="PLoS Genet.">
        <title>Phylogenetically driven sequencing of extremely halophilic archaea reveals strategies for static and dynamic osmo-response.</title>
        <authorList>
            <person name="Becker E.A."/>
            <person name="Seitzer P.M."/>
            <person name="Tritt A."/>
            <person name="Larsen D."/>
            <person name="Krusor M."/>
            <person name="Yao A.I."/>
            <person name="Wu D."/>
            <person name="Madern D."/>
            <person name="Eisen J.A."/>
            <person name="Darling A.E."/>
            <person name="Facciotti M.T."/>
        </authorList>
    </citation>
    <scope>NUCLEOTIDE SEQUENCE [LARGE SCALE GENOMIC DNA]</scope>
    <source>
        <strain evidence="9 10">DSM 12278</strain>
    </source>
</reference>
<dbReference type="SUPFAM" id="SSF101821">
    <property type="entry name" value="Aminopeptidase/glucanase lid domain"/>
    <property type="match status" value="1"/>
</dbReference>
<feature type="binding site" evidence="8">
    <location>
        <position position="69"/>
    </location>
    <ligand>
        <name>Zn(2+)</name>
        <dbReference type="ChEBI" id="CHEBI:29105"/>
        <label>1</label>
    </ligand>
</feature>
<evidence type="ECO:0000313" key="9">
    <source>
        <dbReference type="EMBL" id="ELZ04713.1"/>
    </source>
</evidence>
<feature type="binding site" evidence="8">
    <location>
        <position position="233"/>
    </location>
    <ligand>
        <name>Zn(2+)</name>
        <dbReference type="ChEBI" id="CHEBI:29105"/>
        <label>1</label>
    </ligand>
</feature>
<feature type="binding site" evidence="8">
    <location>
        <position position="211"/>
    </location>
    <ligand>
        <name>Zn(2+)</name>
        <dbReference type="ChEBI" id="CHEBI:29105"/>
        <label>2</label>
    </ligand>
</feature>
<organism evidence="9 10">
    <name type="scientific">Natrialba asiatica (strain ATCC 700177 / DSM 12278 / JCM 9576 / FERM P-10747 / NBRC 102637 / 172P1)</name>
    <dbReference type="NCBI Taxonomy" id="29540"/>
    <lineage>
        <taxon>Archaea</taxon>
        <taxon>Methanobacteriati</taxon>
        <taxon>Methanobacteriota</taxon>
        <taxon>Stenosarchaea group</taxon>
        <taxon>Halobacteria</taxon>
        <taxon>Halobacteriales</taxon>
        <taxon>Natrialbaceae</taxon>
        <taxon>Natrialba</taxon>
    </lineage>
</organism>
<dbReference type="SUPFAM" id="SSF53187">
    <property type="entry name" value="Zn-dependent exopeptidases"/>
    <property type="match status" value="1"/>
</dbReference>
<feature type="active site" description="Proton acceptor" evidence="7">
    <location>
        <position position="210"/>
    </location>
</feature>
<dbReference type="GO" id="GO:0046872">
    <property type="term" value="F:metal ion binding"/>
    <property type="evidence" value="ECO:0007669"/>
    <property type="project" value="UniProtKB-UniRule"/>
</dbReference>
<evidence type="ECO:0000256" key="8">
    <source>
        <dbReference type="PIRSR" id="PIRSR001123-2"/>
    </source>
</evidence>
<evidence type="ECO:0000256" key="3">
    <source>
        <dbReference type="ARBA" id="ARBA00022670"/>
    </source>
</evidence>
<dbReference type="PATRIC" id="fig|29540.5.peg.844"/>
<dbReference type="RefSeq" id="WP_006107726.1">
    <property type="nucleotide sequence ID" value="NZ_AOIO01000012.1"/>
</dbReference>
<dbReference type="PANTHER" id="PTHR32481">
    <property type="entry name" value="AMINOPEPTIDASE"/>
    <property type="match status" value="1"/>
</dbReference>
<dbReference type="EMBL" id="AOIO01000012">
    <property type="protein sequence ID" value="ELZ04713.1"/>
    <property type="molecule type" value="Genomic_DNA"/>
</dbReference>
<feature type="binding site" evidence="8">
    <location>
        <position position="178"/>
    </location>
    <ligand>
        <name>Zn(2+)</name>
        <dbReference type="ChEBI" id="CHEBI:29105"/>
        <label>1</label>
    </ligand>
</feature>
<evidence type="ECO:0000256" key="6">
    <source>
        <dbReference type="PIRNR" id="PIRNR001123"/>
    </source>
</evidence>
<dbReference type="PANTHER" id="PTHR32481:SF0">
    <property type="entry name" value="AMINOPEPTIDASE YPDE-RELATED"/>
    <property type="match status" value="1"/>
</dbReference>
<dbReference type="MEROPS" id="M42.005"/>
<comment type="cofactor">
    <cofactor evidence="8">
        <name>a divalent metal cation</name>
        <dbReference type="ChEBI" id="CHEBI:60240"/>
    </cofactor>
    <text evidence="8">Binds 2 divalent metal cations per subunit.</text>
</comment>
<dbReference type="Proteomes" id="UP000011554">
    <property type="component" value="Unassembled WGS sequence"/>
</dbReference>
<feature type="binding site" evidence="8">
    <location>
        <position position="323"/>
    </location>
    <ligand>
        <name>Zn(2+)</name>
        <dbReference type="ChEBI" id="CHEBI:29105"/>
        <label>2</label>
    </ligand>
</feature>
<feature type="binding site" evidence="8">
    <location>
        <position position="178"/>
    </location>
    <ligand>
        <name>Zn(2+)</name>
        <dbReference type="ChEBI" id="CHEBI:29105"/>
        <label>2</label>
    </ligand>
</feature>
<evidence type="ECO:0000313" key="10">
    <source>
        <dbReference type="Proteomes" id="UP000011554"/>
    </source>
</evidence>
<evidence type="ECO:0000256" key="7">
    <source>
        <dbReference type="PIRSR" id="PIRSR001123-1"/>
    </source>
</evidence>
<accession>M0B397</accession>
<evidence type="ECO:0000256" key="2">
    <source>
        <dbReference type="ARBA" id="ARBA00022438"/>
    </source>
</evidence>
<evidence type="ECO:0000256" key="1">
    <source>
        <dbReference type="ARBA" id="ARBA00006272"/>
    </source>
</evidence>
<keyword evidence="10" id="KW-1185">Reference proteome</keyword>
<protein>
    <submittedName>
        <fullName evidence="9">Peptidase M42 family protein</fullName>
    </submittedName>
</protein>
<dbReference type="Gene3D" id="2.40.30.40">
    <property type="entry name" value="Peptidase M42, domain 2"/>
    <property type="match status" value="1"/>
</dbReference>
<dbReference type="PIRSF" id="PIRSF001123">
    <property type="entry name" value="PepA_GA"/>
    <property type="match status" value="1"/>
</dbReference>
<proteinExistence type="inferred from homology"/>
<dbReference type="OrthoDB" id="30642at2157"/>
<evidence type="ECO:0000256" key="5">
    <source>
        <dbReference type="ARBA" id="ARBA00022801"/>
    </source>
</evidence>
<keyword evidence="4 8" id="KW-0479">Metal-binding</keyword>
<sequence>MDDPSRDFLTELLETPSPSGYETRGQQVWVDYVDQFADDVRTDAYGNAIAVHEGTPDVSDAPEIVLAGHADEIGFIVKSIDGDGFVRLGRIGGSDPSVSKGQHVTIHAADGPVEGVIGQHAIHLREDESETDIEDLWIDIGAESEDEAHERLEIGDPITFSSTVSWLSETRLSGRGLDNRVGTWAAAEGFRQAVEAGTDATVYAVSTVQEEVGFNGARMVGFDLEPDAVVVVDVGHAVDYPSAPSEKTSRMELGGGPAGPALGRGSTNHPAVFDALRSVANERELEVQIEALGVGTGTDADGFFTAAGAIPSQVVSVPNRYMHTPVEVIDTDDLEEIATLLGAFASRADEFTPFAVDI</sequence>
<keyword evidence="3" id="KW-0645">Protease</keyword>
<dbReference type="InterPro" id="IPR023367">
    <property type="entry name" value="Peptidase_M42_dom2"/>
</dbReference>
<evidence type="ECO:0000256" key="4">
    <source>
        <dbReference type="ARBA" id="ARBA00022723"/>
    </source>
</evidence>
<gene>
    <name evidence="9" type="ORF">C481_04186</name>
</gene>
<dbReference type="InterPro" id="IPR051464">
    <property type="entry name" value="Peptidase_M42_aminopept"/>
</dbReference>
<dbReference type="InterPro" id="IPR008007">
    <property type="entry name" value="Peptidase_M42"/>
</dbReference>
<dbReference type="Gene3D" id="3.40.630.10">
    <property type="entry name" value="Zn peptidases"/>
    <property type="match status" value="1"/>
</dbReference>
<keyword evidence="5" id="KW-0378">Hydrolase</keyword>
<dbReference type="eggNOG" id="arCOG01518">
    <property type="taxonomic scope" value="Archaea"/>
</dbReference>
<keyword evidence="2" id="KW-0031">Aminopeptidase</keyword>
<comment type="similarity">
    <text evidence="1 6">Belongs to the peptidase M42 family.</text>
</comment>
<comment type="caution">
    <text evidence="9">The sequence shown here is derived from an EMBL/GenBank/DDBJ whole genome shotgun (WGS) entry which is preliminary data.</text>
</comment>
<dbReference type="Pfam" id="PF05343">
    <property type="entry name" value="Peptidase_M42"/>
    <property type="match status" value="1"/>
</dbReference>
<dbReference type="GO" id="GO:0004177">
    <property type="term" value="F:aminopeptidase activity"/>
    <property type="evidence" value="ECO:0007669"/>
    <property type="project" value="UniProtKB-UniRule"/>
</dbReference>
<dbReference type="STRING" id="29540.C481_04186"/>